<dbReference type="EMBL" id="CAXDID020000120">
    <property type="protein sequence ID" value="CAL6031625.1"/>
    <property type="molecule type" value="Genomic_DNA"/>
</dbReference>
<keyword evidence="3" id="KW-1185">Reference proteome</keyword>
<evidence type="ECO:0000313" key="3">
    <source>
        <dbReference type="Proteomes" id="UP001642409"/>
    </source>
</evidence>
<reference evidence="1" key="1">
    <citation type="submission" date="2023-06" db="EMBL/GenBank/DDBJ databases">
        <authorList>
            <person name="Kurt Z."/>
        </authorList>
    </citation>
    <scope>NUCLEOTIDE SEQUENCE</scope>
</reference>
<protein>
    <submittedName>
        <fullName evidence="2">Hypothetical_protein</fullName>
    </submittedName>
</protein>
<organism evidence="1">
    <name type="scientific">Hexamita inflata</name>
    <dbReference type="NCBI Taxonomy" id="28002"/>
    <lineage>
        <taxon>Eukaryota</taxon>
        <taxon>Metamonada</taxon>
        <taxon>Diplomonadida</taxon>
        <taxon>Hexamitidae</taxon>
        <taxon>Hexamitinae</taxon>
        <taxon>Hexamita</taxon>
    </lineage>
</organism>
<evidence type="ECO:0000313" key="1">
    <source>
        <dbReference type="EMBL" id="CAI9962876.1"/>
    </source>
</evidence>
<sequence>MLRITKYLKTKFYHQQATTQQVPTQTEQYRQLRPLQQFWYRYITCLQFSLVKIHKFKRLQHIKFDCFEKSSIFGRTGHFHKSCYRHFWVIVFNDQFVLSEQDESTPREITLANKMHAIYSTISSLRELRIKYVNVQSVSNCLKSKTTYLLTQQIKDHLQFTNIVTSLFQLLSNNEALQ</sequence>
<dbReference type="AlphaFoldDB" id="A0AA86USE3"/>
<dbReference type="EMBL" id="CATOUU010000960">
    <property type="protein sequence ID" value="CAI9962876.1"/>
    <property type="molecule type" value="Genomic_DNA"/>
</dbReference>
<gene>
    <name evidence="2" type="ORF">HINF_LOCUS34094</name>
    <name evidence="1" type="ORF">HINF_LOCUS50521</name>
</gene>
<dbReference type="Proteomes" id="UP001642409">
    <property type="component" value="Unassembled WGS sequence"/>
</dbReference>
<proteinExistence type="predicted"/>
<accession>A0AA86USE3</accession>
<comment type="caution">
    <text evidence="1">The sequence shown here is derived from an EMBL/GenBank/DDBJ whole genome shotgun (WGS) entry which is preliminary data.</text>
</comment>
<reference evidence="2 3" key="2">
    <citation type="submission" date="2024-07" db="EMBL/GenBank/DDBJ databases">
        <authorList>
            <person name="Akdeniz Z."/>
        </authorList>
    </citation>
    <scope>NUCLEOTIDE SEQUENCE [LARGE SCALE GENOMIC DNA]</scope>
</reference>
<evidence type="ECO:0000313" key="2">
    <source>
        <dbReference type="EMBL" id="CAL6031625.1"/>
    </source>
</evidence>
<name>A0AA86USE3_9EUKA</name>